<keyword evidence="2" id="KW-0812">Transmembrane</keyword>
<dbReference type="GO" id="GO:0005634">
    <property type="term" value="C:nucleus"/>
    <property type="evidence" value="ECO:0007669"/>
    <property type="project" value="TreeGrafter"/>
</dbReference>
<keyword evidence="3" id="KW-1185">Reference proteome</keyword>
<evidence type="ECO:0000313" key="2">
    <source>
        <dbReference type="EMBL" id="KAF5186404.1"/>
    </source>
</evidence>
<dbReference type="AlphaFoldDB" id="A0A7J6VMS8"/>
<protein>
    <submittedName>
        <fullName evidence="2">Cytochrome b561/ferric reductase transmembrane protein family</fullName>
    </submittedName>
</protein>
<dbReference type="OrthoDB" id="333551at2759"/>
<name>A0A7J6VMS8_THATH</name>
<evidence type="ECO:0000256" key="1">
    <source>
        <dbReference type="ARBA" id="ARBA00023054"/>
    </source>
</evidence>
<dbReference type="Proteomes" id="UP000554482">
    <property type="component" value="Unassembled WGS sequence"/>
</dbReference>
<organism evidence="2 3">
    <name type="scientific">Thalictrum thalictroides</name>
    <name type="common">Rue-anemone</name>
    <name type="synonym">Anemone thalictroides</name>
    <dbReference type="NCBI Taxonomy" id="46969"/>
    <lineage>
        <taxon>Eukaryota</taxon>
        <taxon>Viridiplantae</taxon>
        <taxon>Streptophyta</taxon>
        <taxon>Embryophyta</taxon>
        <taxon>Tracheophyta</taxon>
        <taxon>Spermatophyta</taxon>
        <taxon>Magnoliopsida</taxon>
        <taxon>Ranunculales</taxon>
        <taxon>Ranunculaceae</taxon>
        <taxon>Thalictroideae</taxon>
        <taxon>Thalictrum</taxon>
    </lineage>
</organism>
<sequence length="129" mass="14924">MRDEAMKSKELAPDIGFHCAKKKTVAYDVLSQKNSGVDARAHKDKLELKTVKDESNSYAALENKAELYELVRGKLPDEEEKKRSTVWISSRRALWKINQSSHHKVVILLEYQWEMKKMMPKLAHSLTPN</sequence>
<reference evidence="2 3" key="1">
    <citation type="submission" date="2020-06" db="EMBL/GenBank/DDBJ databases">
        <title>Transcriptomic and genomic resources for Thalictrum thalictroides and T. hernandezii: Facilitating candidate gene discovery in an emerging model plant lineage.</title>
        <authorList>
            <person name="Arias T."/>
            <person name="Riano-Pachon D.M."/>
            <person name="Di Stilio V.S."/>
        </authorList>
    </citation>
    <scope>NUCLEOTIDE SEQUENCE [LARGE SCALE GENOMIC DNA]</scope>
    <source>
        <strain evidence="3">cv. WT478/WT964</strain>
        <tissue evidence="2">Leaves</tissue>
    </source>
</reference>
<accession>A0A7J6VMS8</accession>
<proteinExistence type="predicted"/>
<gene>
    <name evidence="2" type="ORF">FRX31_024011</name>
</gene>
<comment type="caution">
    <text evidence="2">The sequence shown here is derived from an EMBL/GenBank/DDBJ whole genome shotgun (WGS) entry which is preliminary data.</text>
</comment>
<evidence type="ECO:0000313" key="3">
    <source>
        <dbReference type="Proteomes" id="UP000554482"/>
    </source>
</evidence>
<dbReference type="PANTHER" id="PTHR15885:SF1">
    <property type="entry name" value="COILED-COIL DOMAIN-CONTAINING PROTEIN 174"/>
    <property type="match status" value="1"/>
</dbReference>
<keyword evidence="2" id="KW-0472">Membrane</keyword>
<dbReference type="InterPro" id="IPR025066">
    <property type="entry name" value="CCDC174-like"/>
</dbReference>
<dbReference type="EMBL" id="JABWDY010029348">
    <property type="protein sequence ID" value="KAF5186404.1"/>
    <property type="molecule type" value="Genomic_DNA"/>
</dbReference>
<keyword evidence="1" id="KW-0175">Coiled coil</keyword>
<dbReference type="PANTHER" id="PTHR15885">
    <property type="entry name" value="COILED-COIL DOMAIN-CONTAINING PROTEIN 174"/>
    <property type="match status" value="1"/>
</dbReference>